<dbReference type="AlphaFoldDB" id="A0A3P7JXD6"/>
<organism evidence="1 2">
    <name type="scientific">Strongylus vulgaris</name>
    <name type="common">Blood worm</name>
    <dbReference type="NCBI Taxonomy" id="40348"/>
    <lineage>
        <taxon>Eukaryota</taxon>
        <taxon>Metazoa</taxon>
        <taxon>Ecdysozoa</taxon>
        <taxon>Nematoda</taxon>
        <taxon>Chromadorea</taxon>
        <taxon>Rhabditida</taxon>
        <taxon>Rhabditina</taxon>
        <taxon>Rhabditomorpha</taxon>
        <taxon>Strongyloidea</taxon>
        <taxon>Strongylidae</taxon>
        <taxon>Strongylus</taxon>
    </lineage>
</organism>
<name>A0A3P7JXD6_STRVU</name>
<proteinExistence type="predicted"/>
<gene>
    <name evidence="1" type="ORF">SVUK_LOCUS20771</name>
</gene>
<sequence length="69" mass="8052">MGWQNVNYVTAAQKHQNGQGERRLRETRAVTQRVSSRWFVAQQALREANDKRRIADAPIRAVDIDRVYV</sequence>
<dbReference type="EMBL" id="UYYB01145138">
    <property type="protein sequence ID" value="VDM85773.1"/>
    <property type="molecule type" value="Genomic_DNA"/>
</dbReference>
<evidence type="ECO:0000313" key="2">
    <source>
        <dbReference type="Proteomes" id="UP000270094"/>
    </source>
</evidence>
<reference evidence="1 2" key="1">
    <citation type="submission" date="2018-11" db="EMBL/GenBank/DDBJ databases">
        <authorList>
            <consortium name="Pathogen Informatics"/>
        </authorList>
    </citation>
    <scope>NUCLEOTIDE SEQUENCE [LARGE SCALE GENOMIC DNA]</scope>
</reference>
<protein>
    <submittedName>
        <fullName evidence="1">Uncharacterized protein</fullName>
    </submittedName>
</protein>
<dbReference type="Proteomes" id="UP000270094">
    <property type="component" value="Unassembled WGS sequence"/>
</dbReference>
<evidence type="ECO:0000313" key="1">
    <source>
        <dbReference type="EMBL" id="VDM85773.1"/>
    </source>
</evidence>
<keyword evidence="2" id="KW-1185">Reference proteome</keyword>
<accession>A0A3P7JXD6</accession>